<evidence type="ECO:0000256" key="1">
    <source>
        <dbReference type="SAM" id="Phobius"/>
    </source>
</evidence>
<evidence type="ECO:0000313" key="3">
    <source>
        <dbReference type="Proteomes" id="UP000640274"/>
    </source>
</evidence>
<dbReference type="EMBL" id="JAELUP010000010">
    <property type="protein sequence ID" value="MBJ6360542.1"/>
    <property type="molecule type" value="Genomic_DNA"/>
</dbReference>
<keyword evidence="1" id="KW-0812">Transmembrane</keyword>
<evidence type="ECO:0000313" key="2">
    <source>
        <dbReference type="EMBL" id="MBJ6360542.1"/>
    </source>
</evidence>
<gene>
    <name evidence="2" type="ORF">JFN88_04280</name>
</gene>
<protein>
    <submittedName>
        <fullName evidence="2">Uncharacterized protein</fullName>
    </submittedName>
</protein>
<feature type="transmembrane region" description="Helical" evidence="1">
    <location>
        <begin position="33"/>
        <end position="51"/>
    </location>
</feature>
<keyword evidence="3" id="KW-1185">Reference proteome</keyword>
<organism evidence="2 3">
    <name type="scientific">Paenibacillus roseus</name>
    <dbReference type="NCBI Taxonomy" id="2798579"/>
    <lineage>
        <taxon>Bacteria</taxon>
        <taxon>Bacillati</taxon>
        <taxon>Bacillota</taxon>
        <taxon>Bacilli</taxon>
        <taxon>Bacillales</taxon>
        <taxon>Paenibacillaceae</taxon>
        <taxon>Paenibacillus</taxon>
    </lineage>
</organism>
<sequence>MVTIIVVLIAAAICVFQLPIMMRNRWIKETAVFVVFLVAGSIMSVIAWKMITVPSPLKLIVYIYKPINQFLELMFRRS</sequence>
<dbReference type="Proteomes" id="UP000640274">
    <property type="component" value="Unassembled WGS sequence"/>
</dbReference>
<comment type="caution">
    <text evidence="2">The sequence shown here is derived from an EMBL/GenBank/DDBJ whole genome shotgun (WGS) entry which is preliminary data.</text>
</comment>
<dbReference type="RefSeq" id="WP_199018095.1">
    <property type="nucleotide sequence ID" value="NZ_JAELUP010000010.1"/>
</dbReference>
<name>A0A934IWE4_9BACL</name>
<keyword evidence="1" id="KW-0472">Membrane</keyword>
<proteinExistence type="predicted"/>
<dbReference type="AlphaFoldDB" id="A0A934IWE4"/>
<accession>A0A934IWE4</accession>
<keyword evidence="1" id="KW-1133">Transmembrane helix</keyword>
<reference evidence="2" key="1">
    <citation type="submission" date="2020-12" db="EMBL/GenBank/DDBJ databases">
        <authorList>
            <person name="Huq M.A."/>
        </authorList>
    </citation>
    <scope>NUCLEOTIDE SEQUENCE</scope>
    <source>
        <strain evidence="2">MAHUQ-46</strain>
    </source>
</reference>